<gene>
    <name evidence="7" type="ORF">GBAR_LOCUS8570</name>
</gene>
<keyword evidence="8" id="KW-1185">Reference proteome</keyword>
<keyword evidence="1 5" id="KW-0732">Signal</keyword>
<proteinExistence type="predicted"/>
<dbReference type="Proteomes" id="UP001174909">
    <property type="component" value="Unassembled WGS sequence"/>
</dbReference>
<reference evidence="7" key="1">
    <citation type="submission" date="2023-03" db="EMBL/GenBank/DDBJ databases">
        <authorList>
            <person name="Steffen K."/>
            <person name="Cardenas P."/>
        </authorList>
    </citation>
    <scope>NUCLEOTIDE SEQUENCE</scope>
</reference>
<organism evidence="7 8">
    <name type="scientific">Geodia barretti</name>
    <name type="common">Barrett's horny sponge</name>
    <dbReference type="NCBI Taxonomy" id="519541"/>
    <lineage>
        <taxon>Eukaryota</taxon>
        <taxon>Metazoa</taxon>
        <taxon>Porifera</taxon>
        <taxon>Demospongiae</taxon>
        <taxon>Heteroscleromorpha</taxon>
        <taxon>Tetractinellida</taxon>
        <taxon>Astrophorina</taxon>
        <taxon>Geodiidae</taxon>
        <taxon>Geodia</taxon>
    </lineage>
</organism>
<dbReference type="GO" id="GO:0030001">
    <property type="term" value="P:metal ion transport"/>
    <property type="evidence" value="ECO:0007669"/>
    <property type="project" value="TreeGrafter"/>
</dbReference>
<dbReference type="SUPFAM" id="SSF141072">
    <property type="entry name" value="CalX-like"/>
    <property type="match status" value="5"/>
</dbReference>
<protein>
    <recommendedName>
        <fullName evidence="6">Calx-beta domain-containing protein</fullName>
    </recommendedName>
</protein>
<accession>A0AA35WH67</accession>
<dbReference type="InterPro" id="IPR038081">
    <property type="entry name" value="CalX-like_sf"/>
</dbReference>
<comment type="caution">
    <text evidence="7">The sequence shown here is derived from an EMBL/GenBank/DDBJ whole genome shotgun (WGS) entry which is preliminary data.</text>
</comment>
<feature type="domain" description="Calx-beta" evidence="6">
    <location>
        <begin position="1001"/>
        <end position="1111"/>
    </location>
</feature>
<feature type="signal peptide" evidence="5">
    <location>
        <begin position="1"/>
        <end position="22"/>
    </location>
</feature>
<feature type="chain" id="PRO_5041375254" description="Calx-beta domain-containing protein" evidence="5">
    <location>
        <begin position="23"/>
        <end position="1293"/>
    </location>
</feature>
<dbReference type="InterPro" id="IPR051171">
    <property type="entry name" value="CaCA"/>
</dbReference>
<dbReference type="Pfam" id="PF03160">
    <property type="entry name" value="Calx-beta"/>
    <property type="match status" value="5"/>
</dbReference>
<evidence type="ECO:0000259" key="6">
    <source>
        <dbReference type="SMART" id="SM00237"/>
    </source>
</evidence>
<keyword evidence="2" id="KW-0677">Repeat</keyword>
<feature type="domain" description="Calx-beta" evidence="6">
    <location>
        <begin position="877"/>
        <end position="986"/>
    </location>
</feature>
<sequence>MLQKFLAVTAVFGLIFIRGGHCQCYTAPGCGGDRIDVTEAGLPIADQADCCVGTNAGLSYNDGSSCNLCIVHGFAQAAYDVDEDQRLDTRFQLNVKGTTRFAGALVVAGVITATADGTAADSDFERLTPIPVTNNAEIRLFAANDEITLEYDDRVLLRFAPDNPALITGLPAMGEYVRDSATVNIIDNDLLEINFLESDYSIVEGSAELSSSIMIQLRQNQNPFTLMLSPVSIDTAESKNLSFFINSETILPGSRATADDDFSDNVITITVPANSNPSYRIDQFFNISDDDIDEDEQSFAIVAEIGQDVPDGISCFQTEVGATECFGRRGATEIRITDNDPMIIGFTQRIRTVSEGQVPGVDLFQLEINVSSVRTAEREHPMVFRLQEASTTATVETLIASSPFYDATFGLRANPDDPIQEARDLAPGSRTIQPLLLTAIRNDLIPEDLECYTIRIFPVDVAGRRELFGCYEDDDMADKYFCEHTICIIDDDEPFEVAFVRTMHTVDESAGPVLVCVNLTRPEFDILDETVNVFVTDFPPSMYIPVGDVPRATPDIPDFLSRYPMAERSDFQQQTSAVNSIDDVLISQLMRIVCYNQTIYDDLRLEANEYAGLMLEVRDNPQTTVLTLEKELFNETSILIVDNDRAVVGLEMTFFSVSEGVGYVELCAYVSFPEITCPIEFPFEVGLSTADGTAVETMDYGAIDVILMFDTCETRKCVNVTITDDLVDEPLEFFTYTLTRTPSLDPRIELNPTNGRVEIIDNDVNINVGYDPISYVASEGQGSVELTIVIFDPPVGGAPRPFTLVINTQDGTASALDNDYNAVSGEIVQFNVGDTFQTHRIIINHDMMCENDPNEFFFSNIALDSGVQPIFVIQPQATVTINDDAEPECRLPIEVGYEFSVYTTTEGIGVETLCAVVMNFPGGSPRPFTINATTEDGSAVSGDDYVGVVDVPLMFQVGDDRVCHDVVIIDDDDCETPFEDFFSNLEYGSGDMPIIITRDRTRVIINDTAEPECEPITVGYNPATYMTTETSGSVTLTVRVFSHPGGAPRPFTLVVNTQDGTATVADDDYVPVDGEIIQFNAGDVTQTHTITINDDDECEKDPNENFFSNIALDSGIPDITVTVPQATVTIDDTAEPECAPITVGYDPATYMTTESDGSVTLTVRVFSHPGGAPRPFTLVVNTQDGTATVADDDYVPVDGEIIQFNAGDVTQTHTITINDDDECENDPNENFFSNIALDSGIPDITVTVPRATVTIDDTSEPECGQTSVFVNDTLTGDPLLTVSDLDQPHRGAW</sequence>
<evidence type="ECO:0000256" key="4">
    <source>
        <dbReference type="ARBA" id="ARBA00023065"/>
    </source>
</evidence>
<evidence type="ECO:0000256" key="1">
    <source>
        <dbReference type="ARBA" id="ARBA00022729"/>
    </source>
</evidence>
<feature type="domain" description="Calx-beta" evidence="6">
    <location>
        <begin position="1126"/>
        <end position="1236"/>
    </location>
</feature>
<keyword evidence="4" id="KW-0406">Ion transport</keyword>
<dbReference type="EMBL" id="CASHTH010001273">
    <property type="protein sequence ID" value="CAI8013542.1"/>
    <property type="molecule type" value="Genomic_DNA"/>
</dbReference>
<evidence type="ECO:0000256" key="5">
    <source>
        <dbReference type="SAM" id="SignalP"/>
    </source>
</evidence>
<evidence type="ECO:0000313" key="7">
    <source>
        <dbReference type="EMBL" id="CAI8013542.1"/>
    </source>
</evidence>
<feature type="domain" description="Calx-beta" evidence="6">
    <location>
        <begin position="755"/>
        <end position="859"/>
    </location>
</feature>
<name>A0AA35WH67_GEOBA</name>
<keyword evidence="4" id="KW-0813">Transport</keyword>
<dbReference type="PANTHER" id="PTHR11878:SF65">
    <property type="entry name" value="NA_CA-EXCHANGE PROTEIN, ISOFORM G"/>
    <property type="match status" value="1"/>
</dbReference>
<dbReference type="Gene3D" id="2.60.40.2030">
    <property type="match status" value="5"/>
</dbReference>
<dbReference type="GO" id="GO:0007154">
    <property type="term" value="P:cell communication"/>
    <property type="evidence" value="ECO:0007669"/>
    <property type="project" value="InterPro"/>
</dbReference>
<evidence type="ECO:0000313" key="8">
    <source>
        <dbReference type="Proteomes" id="UP001174909"/>
    </source>
</evidence>
<dbReference type="InterPro" id="IPR003644">
    <property type="entry name" value="Calx_beta"/>
</dbReference>
<evidence type="ECO:0000256" key="2">
    <source>
        <dbReference type="ARBA" id="ARBA00022737"/>
    </source>
</evidence>
<dbReference type="PANTHER" id="PTHR11878">
    <property type="entry name" value="SODIUM/CALCIUM EXCHANGER"/>
    <property type="match status" value="1"/>
</dbReference>
<dbReference type="GO" id="GO:0016020">
    <property type="term" value="C:membrane"/>
    <property type="evidence" value="ECO:0007669"/>
    <property type="project" value="InterPro"/>
</dbReference>
<feature type="domain" description="Calx-beta" evidence="6">
    <location>
        <begin position="636"/>
        <end position="739"/>
    </location>
</feature>
<dbReference type="SMART" id="SM00237">
    <property type="entry name" value="Calx_beta"/>
    <property type="match status" value="5"/>
</dbReference>
<evidence type="ECO:0000256" key="3">
    <source>
        <dbReference type="ARBA" id="ARBA00022837"/>
    </source>
</evidence>
<keyword evidence="3" id="KW-0106">Calcium</keyword>